<dbReference type="OrthoDB" id="7593450at2"/>
<organism evidence="2 4">
    <name type="scientific">Pseudoalteromonas citrea</name>
    <dbReference type="NCBI Taxonomy" id="43655"/>
    <lineage>
        <taxon>Bacteria</taxon>
        <taxon>Pseudomonadati</taxon>
        <taxon>Pseudomonadota</taxon>
        <taxon>Gammaproteobacteria</taxon>
        <taxon>Alteromonadales</taxon>
        <taxon>Pseudoalteromonadaceae</taxon>
        <taxon>Pseudoalteromonas</taxon>
    </lineage>
</organism>
<dbReference type="SUPFAM" id="SSF48452">
    <property type="entry name" value="TPR-like"/>
    <property type="match status" value="1"/>
</dbReference>
<dbReference type="EMBL" id="PNCL01000041">
    <property type="protein sequence ID" value="TMP59690.1"/>
    <property type="molecule type" value="Genomic_DNA"/>
</dbReference>
<evidence type="ECO:0000313" key="1">
    <source>
        <dbReference type="EMBL" id="TMP40840.1"/>
    </source>
</evidence>
<dbReference type="AlphaFoldDB" id="A0A5S3XQ95"/>
<proteinExistence type="predicted"/>
<evidence type="ECO:0000313" key="4">
    <source>
        <dbReference type="Proteomes" id="UP000307706"/>
    </source>
</evidence>
<comment type="caution">
    <text evidence="2">The sequence shown here is derived from an EMBL/GenBank/DDBJ whole genome shotgun (WGS) entry which is preliminary data.</text>
</comment>
<name>A0A5S3XQ95_9GAMM</name>
<dbReference type="Gene3D" id="1.25.40.10">
    <property type="entry name" value="Tetratricopeptide repeat domain"/>
    <property type="match status" value="1"/>
</dbReference>
<reference evidence="2" key="3">
    <citation type="submission" date="2019-09" db="EMBL/GenBank/DDBJ databases">
        <title>Co-occurence of chitin degradation, pigmentation and bioactivity in marine Pseudoalteromonas.</title>
        <authorList>
            <person name="Sonnenschein E.C."/>
            <person name="Bech P.K."/>
        </authorList>
    </citation>
    <scope>NUCLEOTIDE SEQUENCE</scope>
    <source>
        <strain evidence="2">S2231</strain>
        <strain evidence="3">S2233</strain>
    </source>
</reference>
<gene>
    <name evidence="2" type="ORF">CWB96_08865</name>
    <name evidence="1" type="ORF">CWB97_16675</name>
</gene>
<sequence>MQYQDIYQFWFVTCSESDWWNKSLHFDHKIKSQFSVHHRMAMQGELAHWRAEPIGALCEIIILDQFSRNMFRDTPDAFASDALALCLAQHAIDKGVDKQLNDTELSFLYMPFMHSESKIIHQQAEALFRALPNYEFELAHKKIIDQFGRYPHRNQILNRVSSDDELQFLTQAGSSF</sequence>
<protein>
    <submittedName>
        <fullName evidence="2">DUF924 domain-containing protein</fullName>
    </submittedName>
</protein>
<dbReference type="Pfam" id="PF06041">
    <property type="entry name" value="DUF924"/>
    <property type="match status" value="1"/>
</dbReference>
<dbReference type="InterPro" id="IPR011990">
    <property type="entry name" value="TPR-like_helical_dom_sf"/>
</dbReference>
<dbReference type="Gene3D" id="1.20.58.320">
    <property type="entry name" value="TPR-like"/>
    <property type="match status" value="1"/>
</dbReference>
<accession>A0A5S3XQ95</accession>
<dbReference type="InterPro" id="IPR010323">
    <property type="entry name" value="DUF924"/>
</dbReference>
<reference evidence="4" key="2">
    <citation type="submission" date="2019-06" db="EMBL/GenBank/DDBJ databases">
        <title>Co-occurence of chitin degradation, pigmentation and bioactivity in marine Pseudoalteromonas.</title>
        <authorList>
            <person name="Sonnenschein E.C."/>
            <person name="Bech P.K."/>
        </authorList>
    </citation>
    <scope>NUCLEOTIDE SEQUENCE [LARGE SCALE GENOMIC DNA]</scope>
    <source>
        <strain evidence="4">S2231</strain>
        <strain evidence="1">S2233</strain>
    </source>
</reference>
<dbReference type="RefSeq" id="WP_138597873.1">
    <property type="nucleotide sequence ID" value="NZ_PNCK01000066.1"/>
</dbReference>
<dbReference type="Proteomes" id="UP000305730">
    <property type="component" value="Unassembled WGS sequence"/>
</dbReference>
<dbReference type="Proteomes" id="UP000307706">
    <property type="component" value="Unassembled WGS sequence"/>
</dbReference>
<dbReference type="EMBL" id="PNCK01000066">
    <property type="protein sequence ID" value="TMP40840.1"/>
    <property type="molecule type" value="Genomic_DNA"/>
</dbReference>
<reference evidence="3 4" key="1">
    <citation type="submission" date="2017-12" db="EMBL/GenBank/DDBJ databases">
        <authorList>
            <person name="Paulsen S."/>
            <person name="Gram L.K."/>
        </authorList>
    </citation>
    <scope>NUCLEOTIDE SEQUENCE [LARGE SCALE GENOMIC DNA]</scope>
    <source>
        <strain evidence="2 4">S2231</strain>
        <strain evidence="1 3">S2233</strain>
    </source>
</reference>
<evidence type="ECO:0000313" key="2">
    <source>
        <dbReference type="EMBL" id="TMP59690.1"/>
    </source>
</evidence>
<keyword evidence="3" id="KW-1185">Reference proteome</keyword>
<evidence type="ECO:0000313" key="3">
    <source>
        <dbReference type="Proteomes" id="UP000305730"/>
    </source>
</evidence>